<dbReference type="AlphaFoldDB" id="A0ABD3MX66"/>
<feature type="transmembrane region" description="Helical" evidence="6">
    <location>
        <begin position="132"/>
        <end position="153"/>
    </location>
</feature>
<dbReference type="PANTHER" id="PTHR23112">
    <property type="entry name" value="G PROTEIN-COUPLED RECEPTOR 157-RELATED"/>
    <property type="match status" value="1"/>
</dbReference>
<protein>
    <recommendedName>
        <fullName evidence="9">G-protein coupled receptors family 1 profile domain-containing protein</fullName>
    </recommendedName>
</protein>
<sequence length="427" mass="48580">MSTLSESQQKTLAIIPHIASALSILGSCSILRDIYMNRQRKMKQPYYRILLGMSLFDVVCSTSICLSTIPMPVDTPGVYGARGNAQTCTASGFFNQFMLGSILYNLVLSVYYTLSGRFKMPDEEFARRYEPYLHWAVVVLTVGVALAGLPLTLYNPATLWCWLAPYPQGCETAWGEHSPDLVCERGYEAWMYRWIFFYGPLWATIICVTVLMGILTFGVMKEEKDAIVKRNKSYDVTSFGEDQYESHRGESEDSNDGVDSRLGGDTDAQNNNDNEHLSGSTNDDTSQNSSCSHHSNEHPKSDLIQTNYTNNHVPSKLHHQNSNTSRHSNRHNNEFIQFNTASEVHDTSRSPLHREESVKLERTKKMFYQALLYVGVFYLTWIIPTVLRLQQLFSRPIPFWVLVMTACLAPTQGFWNWLVYRHGPCVA</sequence>
<feature type="transmembrane region" description="Helical" evidence="6">
    <location>
        <begin position="195"/>
        <end position="220"/>
    </location>
</feature>
<organism evidence="7 8">
    <name type="scientific">Cyclotella atomus</name>
    <dbReference type="NCBI Taxonomy" id="382360"/>
    <lineage>
        <taxon>Eukaryota</taxon>
        <taxon>Sar</taxon>
        <taxon>Stramenopiles</taxon>
        <taxon>Ochrophyta</taxon>
        <taxon>Bacillariophyta</taxon>
        <taxon>Coscinodiscophyceae</taxon>
        <taxon>Thalassiosirophycidae</taxon>
        <taxon>Stephanodiscales</taxon>
        <taxon>Stephanodiscaceae</taxon>
        <taxon>Cyclotella</taxon>
    </lineage>
</organism>
<dbReference type="SUPFAM" id="SSF81321">
    <property type="entry name" value="Family A G protein-coupled receptor-like"/>
    <property type="match status" value="1"/>
</dbReference>
<feature type="compositionally biased region" description="Polar residues" evidence="5">
    <location>
        <begin position="267"/>
        <end position="293"/>
    </location>
</feature>
<evidence type="ECO:0000313" key="7">
    <source>
        <dbReference type="EMBL" id="KAL3767411.1"/>
    </source>
</evidence>
<keyword evidence="2 6" id="KW-0812">Transmembrane</keyword>
<feature type="transmembrane region" description="Helical" evidence="6">
    <location>
        <begin position="12"/>
        <end position="35"/>
    </location>
</feature>
<keyword evidence="4 6" id="KW-0472">Membrane</keyword>
<evidence type="ECO:0000313" key="8">
    <source>
        <dbReference type="Proteomes" id="UP001530400"/>
    </source>
</evidence>
<dbReference type="Gene3D" id="1.20.1070.10">
    <property type="entry name" value="Rhodopsin 7-helix transmembrane proteins"/>
    <property type="match status" value="1"/>
</dbReference>
<dbReference type="PANTHER" id="PTHR23112:SF0">
    <property type="entry name" value="TRANSMEMBRANE PROTEIN 116"/>
    <property type="match status" value="1"/>
</dbReference>
<keyword evidence="3 6" id="KW-1133">Transmembrane helix</keyword>
<feature type="transmembrane region" description="Helical" evidence="6">
    <location>
        <begin position="399"/>
        <end position="420"/>
    </location>
</feature>
<reference evidence="7 8" key="1">
    <citation type="submission" date="2024-10" db="EMBL/GenBank/DDBJ databases">
        <title>Updated reference genomes for cyclostephanoid diatoms.</title>
        <authorList>
            <person name="Roberts W.R."/>
            <person name="Alverson A.J."/>
        </authorList>
    </citation>
    <scope>NUCLEOTIDE SEQUENCE [LARGE SCALE GENOMIC DNA]</scope>
    <source>
        <strain evidence="7 8">AJA010-31</strain>
    </source>
</reference>
<feature type="transmembrane region" description="Helical" evidence="6">
    <location>
        <begin position="367"/>
        <end position="387"/>
    </location>
</feature>
<feature type="transmembrane region" description="Helical" evidence="6">
    <location>
        <begin position="93"/>
        <end position="112"/>
    </location>
</feature>
<proteinExistence type="predicted"/>
<dbReference type="GO" id="GO:0016020">
    <property type="term" value="C:membrane"/>
    <property type="evidence" value="ECO:0007669"/>
    <property type="project" value="UniProtKB-SubCell"/>
</dbReference>
<dbReference type="GO" id="GO:0007165">
    <property type="term" value="P:signal transduction"/>
    <property type="evidence" value="ECO:0007669"/>
    <property type="project" value="UniProtKB-ARBA"/>
</dbReference>
<gene>
    <name evidence="7" type="ORF">ACHAWO_013852</name>
</gene>
<evidence type="ECO:0000256" key="2">
    <source>
        <dbReference type="ARBA" id="ARBA00022692"/>
    </source>
</evidence>
<evidence type="ECO:0000256" key="5">
    <source>
        <dbReference type="SAM" id="MobiDB-lite"/>
    </source>
</evidence>
<evidence type="ECO:0000256" key="3">
    <source>
        <dbReference type="ARBA" id="ARBA00022989"/>
    </source>
</evidence>
<comment type="subcellular location">
    <subcellularLocation>
        <location evidence="1">Membrane</location>
        <topology evidence="1">Multi-pass membrane protein</topology>
    </subcellularLocation>
</comment>
<evidence type="ECO:0000256" key="4">
    <source>
        <dbReference type="ARBA" id="ARBA00023136"/>
    </source>
</evidence>
<evidence type="ECO:0008006" key="9">
    <source>
        <dbReference type="Google" id="ProtNLM"/>
    </source>
</evidence>
<accession>A0ABD3MX66</accession>
<evidence type="ECO:0000256" key="1">
    <source>
        <dbReference type="ARBA" id="ARBA00004141"/>
    </source>
</evidence>
<dbReference type="Proteomes" id="UP001530400">
    <property type="component" value="Unassembled WGS sequence"/>
</dbReference>
<evidence type="ECO:0000256" key="6">
    <source>
        <dbReference type="SAM" id="Phobius"/>
    </source>
</evidence>
<feature type="transmembrane region" description="Helical" evidence="6">
    <location>
        <begin position="47"/>
        <end position="73"/>
    </location>
</feature>
<keyword evidence="8" id="KW-1185">Reference proteome</keyword>
<name>A0ABD3MX66_9STRA</name>
<comment type="caution">
    <text evidence="7">The sequence shown here is derived from an EMBL/GenBank/DDBJ whole genome shotgun (WGS) entry which is preliminary data.</text>
</comment>
<feature type="compositionally biased region" description="Polar residues" evidence="5">
    <location>
        <begin position="303"/>
        <end position="313"/>
    </location>
</feature>
<feature type="region of interest" description="Disordered" evidence="5">
    <location>
        <begin position="240"/>
        <end position="329"/>
    </location>
</feature>
<dbReference type="EMBL" id="JALLPJ020001366">
    <property type="protein sequence ID" value="KAL3767411.1"/>
    <property type="molecule type" value="Genomic_DNA"/>
</dbReference>